<keyword evidence="11" id="KW-1185">Reference proteome</keyword>
<feature type="transmembrane region" description="Helical" evidence="8">
    <location>
        <begin position="159"/>
        <end position="184"/>
    </location>
</feature>
<dbReference type="InterPro" id="IPR013057">
    <property type="entry name" value="AA_transpt_TM"/>
</dbReference>
<evidence type="ECO:0000256" key="8">
    <source>
        <dbReference type="SAM" id="Phobius"/>
    </source>
</evidence>
<feature type="domain" description="Amino acid transporter transmembrane" evidence="9">
    <location>
        <begin position="1"/>
        <end position="119"/>
    </location>
</feature>
<dbReference type="PANTHER" id="PTHR22950:SF458">
    <property type="entry name" value="SODIUM-COUPLED NEUTRAL AMINO ACID TRANSPORTER 11-RELATED"/>
    <property type="match status" value="1"/>
</dbReference>
<keyword evidence="6 8" id="KW-1133">Transmembrane helix</keyword>
<evidence type="ECO:0000256" key="2">
    <source>
        <dbReference type="ARBA" id="ARBA00008066"/>
    </source>
</evidence>
<evidence type="ECO:0000256" key="7">
    <source>
        <dbReference type="ARBA" id="ARBA00023136"/>
    </source>
</evidence>
<dbReference type="PANTHER" id="PTHR22950">
    <property type="entry name" value="AMINO ACID TRANSPORTER"/>
    <property type="match status" value="1"/>
</dbReference>
<feature type="transmembrane region" description="Helical" evidence="8">
    <location>
        <begin position="28"/>
        <end position="45"/>
    </location>
</feature>
<sequence length="188" mass="20440">MAFALTGYIAFGKDVAGNVLNNFPAGDSFIIAARMLLAVDMMVVFPTQFYPTRTAIMEVVRTRSRVVVSLVLWATVVGVSCIVHDLGSTFELVGIVASTCIAYVLPGLCYIFAVREKLTQPCNDELENERLLVHCHTGSSDNMLEAKTFADGHIGNNKILYGGSIFIVIFGIGTIVIGIITFILKLMK</sequence>
<dbReference type="AlphaFoldDB" id="A0A075AUD5"/>
<evidence type="ECO:0000256" key="6">
    <source>
        <dbReference type="ARBA" id="ARBA00022989"/>
    </source>
</evidence>
<keyword evidence="4 8" id="KW-0812">Transmembrane</keyword>
<keyword evidence="7 8" id="KW-0472">Membrane</keyword>
<dbReference type="Proteomes" id="UP000030755">
    <property type="component" value="Unassembled WGS sequence"/>
</dbReference>
<proteinExistence type="inferred from homology"/>
<evidence type="ECO:0000256" key="1">
    <source>
        <dbReference type="ARBA" id="ARBA00004141"/>
    </source>
</evidence>
<dbReference type="HOGENOM" id="CLU_1441792_0_0_1"/>
<name>A0A075AUD5_ROZAC</name>
<evidence type="ECO:0000313" key="11">
    <source>
        <dbReference type="Proteomes" id="UP000030755"/>
    </source>
</evidence>
<evidence type="ECO:0000259" key="9">
    <source>
        <dbReference type="Pfam" id="PF01490"/>
    </source>
</evidence>
<evidence type="ECO:0000256" key="4">
    <source>
        <dbReference type="ARBA" id="ARBA00022692"/>
    </source>
</evidence>
<evidence type="ECO:0000256" key="5">
    <source>
        <dbReference type="ARBA" id="ARBA00022970"/>
    </source>
</evidence>
<dbReference type="GO" id="GO:0015179">
    <property type="term" value="F:L-amino acid transmembrane transporter activity"/>
    <property type="evidence" value="ECO:0007669"/>
    <property type="project" value="TreeGrafter"/>
</dbReference>
<comment type="subcellular location">
    <subcellularLocation>
        <location evidence="1">Membrane</location>
        <topology evidence="1">Multi-pass membrane protein</topology>
    </subcellularLocation>
</comment>
<reference evidence="10 11" key="1">
    <citation type="journal article" date="2013" name="Curr. Biol.">
        <title>Shared signatures of parasitism and phylogenomics unite Cryptomycota and microsporidia.</title>
        <authorList>
            <person name="James T.Y."/>
            <person name="Pelin A."/>
            <person name="Bonen L."/>
            <person name="Ahrendt S."/>
            <person name="Sain D."/>
            <person name="Corradi N."/>
            <person name="Stajich J.E."/>
        </authorList>
    </citation>
    <scope>NUCLEOTIDE SEQUENCE [LARGE SCALE GENOMIC DNA]</scope>
    <source>
        <strain evidence="10 11">CSF55</strain>
    </source>
</reference>
<evidence type="ECO:0000313" key="10">
    <source>
        <dbReference type="EMBL" id="EPZ33775.1"/>
    </source>
</evidence>
<evidence type="ECO:0000256" key="3">
    <source>
        <dbReference type="ARBA" id="ARBA00022448"/>
    </source>
</evidence>
<keyword evidence="5" id="KW-0029">Amino-acid transport</keyword>
<feature type="transmembrane region" description="Helical" evidence="8">
    <location>
        <begin position="66"/>
        <end position="86"/>
    </location>
</feature>
<dbReference type="Pfam" id="PF01490">
    <property type="entry name" value="Aa_trans"/>
    <property type="match status" value="1"/>
</dbReference>
<dbReference type="OrthoDB" id="28208at2759"/>
<comment type="similarity">
    <text evidence="2">Belongs to the amino acid/polyamine transporter 2 family.</text>
</comment>
<accession>A0A075AUD5</accession>
<dbReference type="GO" id="GO:0016020">
    <property type="term" value="C:membrane"/>
    <property type="evidence" value="ECO:0007669"/>
    <property type="project" value="UniProtKB-SubCell"/>
</dbReference>
<gene>
    <name evidence="10" type="ORF">O9G_004423</name>
</gene>
<keyword evidence="3" id="KW-0813">Transport</keyword>
<dbReference type="EMBL" id="KE561039">
    <property type="protein sequence ID" value="EPZ33775.1"/>
    <property type="molecule type" value="Genomic_DNA"/>
</dbReference>
<protein>
    <recommendedName>
        <fullName evidence="9">Amino acid transporter transmembrane domain-containing protein</fullName>
    </recommendedName>
</protein>
<feature type="transmembrane region" description="Helical" evidence="8">
    <location>
        <begin position="92"/>
        <end position="113"/>
    </location>
</feature>
<organism evidence="10 11">
    <name type="scientific">Rozella allomycis (strain CSF55)</name>
    <dbReference type="NCBI Taxonomy" id="988480"/>
    <lineage>
        <taxon>Eukaryota</taxon>
        <taxon>Fungi</taxon>
        <taxon>Fungi incertae sedis</taxon>
        <taxon>Cryptomycota</taxon>
        <taxon>Cryptomycota incertae sedis</taxon>
        <taxon>Rozella</taxon>
    </lineage>
</organism>
<dbReference type="STRING" id="988480.A0A075AUD5"/>